<reference evidence="3 4" key="1">
    <citation type="journal article" date="2014" name="Nature">
        <title>The genome of the recently domesticated crop plant sugar beet (Beta vulgaris).</title>
        <authorList>
            <person name="Dohm J.C."/>
            <person name="Minoche A.E."/>
            <person name="Holtgrawe D."/>
            <person name="Capella-Gutierrez S."/>
            <person name="Zakrzewski F."/>
            <person name="Tafer H."/>
            <person name="Rupp O."/>
            <person name="Sorensen T.R."/>
            <person name="Stracke R."/>
            <person name="Reinhardt R."/>
            <person name="Goesmann A."/>
            <person name="Kraft T."/>
            <person name="Schulz B."/>
            <person name="Stadler P.F."/>
            <person name="Schmidt T."/>
            <person name="Gabaldon T."/>
            <person name="Lehrach H."/>
            <person name="Weisshaar B."/>
            <person name="Himmelbauer H."/>
        </authorList>
    </citation>
    <scope>NUCLEOTIDE SEQUENCE [LARGE SCALE GENOMIC DNA]</scope>
    <source>
        <tissue evidence="3">Taproot</tissue>
    </source>
</reference>
<proteinExistence type="predicted"/>
<dbReference type="Gramene" id="KMS94460">
    <property type="protein sequence ID" value="KMS94460"/>
    <property type="gene ID" value="BVRB_021200"/>
</dbReference>
<feature type="non-terminal residue" evidence="3">
    <location>
        <position position="1"/>
    </location>
</feature>
<dbReference type="Proteomes" id="UP000035740">
    <property type="component" value="Unassembled WGS sequence"/>
</dbReference>
<name>A0A0J8DUG8_BETVV</name>
<dbReference type="EMBL" id="KQ093230">
    <property type="protein sequence ID" value="KMS94460.1"/>
    <property type="molecule type" value="Genomic_DNA"/>
</dbReference>
<dbReference type="InterPro" id="IPR031950">
    <property type="entry name" value="EFTUD2_N"/>
</dbReference>
<keyword evidence="4" id="KW-1185">Reference proteome</keyword>
<evidence type="ECO:0000256" key="1">
    <source>
        <dbReference type="SAM" id="MobiDB-lite"/>
    </source>
</evidence>
<feature type="domain" description="116kDa U5 small nuclear ribonucleoprotein component N-terminal" evidence="2">
    <location>
        <begin position="18"/>
        <end position="88"/>
    </location>
</feature>
<evidence type="ECO:0000313" key="4">
    <source>
        <dbReference type="Proteomes" id="UP000035740"/>
    </source>
</evidence>
<accession>A0A0J8DUG8</accession>
<dbReference type="AlphaFoldDB" id="A0A0J8DUG8"/>
<gene>
    <name evidence="3" type="ORF">BVRB_021200</name>
</gene>
<dbReference type="Pfam" id="PF16004">
    <property type="entry name" value="EFTUD2"/>
    <property type="match status" value="1"/>
</dbReference>
<dbReference type="Gene3D" id="3.40.50.300">
    <property type="entry name" value="P-loop containing nucleotide triphosphate hydrolases"/>
    <property type="match status" value="1"/>
</dbReference>
<sequence>ASDDEAPVPIADAPASMQVDEDERNGGQLVERNESHQAVLYHDKQYFPSVEELYPGVETLVQDEDTQPLETPIIAPIKVANFEVQDADAVQQTTFEWKFLTGLMDYPSLIRNVALIGHLHHGKTSFMDMLVRETHQRFWDPNVQTRFTDTRKGQLSS</sequence>
<dbReference type="SUPFAM" id="SSF52540">
    <property type="entry name" value="P-loop containing nucleoside triphosphate hydrolases"/>
    <property type="match status" value="1"/>
</dbReference>
<feature type="region of interest" description="Disordered" evidence="1">
    <location>
        <begin position="1"/>
        <end position="26"/>
    </location>
</feature>
<evidence type="ECO:0000259" key="2">
    <source>
        <dbReference type="Pfam" id="PF16004"/>
    </source>
</evidence>
<organism evidence="3 4">
    <name type="scientific">Beta vulgaris subsp. vulgaris</name>
    <name type="common">Beet</name>
    <dbReference type="NCBI Taxonomy" id="3555"/>
    <lineage>
        <taxon>Eukaryota</taxon>
        <taxon>Viridiplantae</taxon>
        <taxon>Streptophyta</taxon>
        <taxon>Embryophyta</taxon>
        <taxon>Tracheophyta</taxon>
        <taxon>Spermatophyta</taxon>
        <taxon>Magnoliopsida</taxon>
        <taxon>eudicotyledons</taxon>
        <taxon>Gunneridae</taxon>
        <taxon>Pentapetalae</taxon>
        <taxon>Caryophyllales</taxon>
        <taxon>Chenopodiaceae</taxon>
        <taxon>Betoideae</taxon>
        <taxon>Beta</taxon>
    </lineage>
</organism>
<protein>
    <recommendedName>
        <fullName evidence="2">116kDa U5 small nuclear ribonucleoprotein component N-terminal domain-containing protein</fullName>
    </recommendedName>
</protein>
<evidence type="ECO:0000313" key="3">
    <source>
        <dbReference type="EMBL" id="KMS94460.1"/>
    </source>
</evidence>
<dbReference type="InterPro" id="IPR027417">
    <property type="entry name" value="P-loop_NTPase"/>
</dbReference>
<dbReference type="OrthoDB" id="364892at2759"/>